<name>A0A2H4JBU0_9CAUD</name>
<organism evidence="1">
    <name type="scientific">uncultured Caudovirales phage</name>
    <dbReference type="NCBI Taxonomy" id="2100421"/>
    <lineage>
        <taxon>Viruses</taxon>
        <taxon>Duplodnaviria</taxon>
        <taxon>Heunggongvirae</taxon>
        <taxon>Uroviricota</taxon>
        <taxon>Caudoviricetes</taxon>
        <taxon>Peduoviridae</taxon>
        <taxon>Maltschvirus</taxon>
        <taxon>Maltschvirus maltsch</taxon>
    </lineage>
</organism>
<dbReference type="InterPro" id="IPR006498">
    <property type="entry name" value="Tail_tube"/>
</dbReference>
<evidence type="ECO:0000313" key="1">
    <source>
        <dbReference type="EMBL" id="ASN71463.1"/>
    </source>
</evidence>
<dbReference type="EMBL" id="MF417926">
    <property type="protein sequence ID" value="ASN71463.1"/>
    <property type="molecule type" value="Genomic_DNA"/>
</dbReference>
<protein>
    <submittedName>
        <fullName evidence="1">Putative tail protein</fullName>
    </submittedName>
</protein>
<gene>
    <name evidence="1" type="ORF">9F1_5</name>
</gene>
<dbReference type="NCBIfam" id="TIGR01611">
    <property type="entry name" value="tail_tube"/>
    <property type="match status" value="1"/>
</dbReference>
<proteinExistence type="predicted"/>
<reference evidence="1" key="1">
    <citation type="submission" date="2017-06" db="EMBL/GenBank/DDBJ databases">
        <title>Novel phages from South African skin metaviromes.</title>
        <authorList>
            <person name="van Zyl L.J."/>
            <person name="Abrahams Y."/>
            <person name="Stander E.A."/>
            <person name="Kirby B.M."/>
            <person name="Clavaud C."/>
            <person name="Farcet C."/>
            <person name="Breton L."/>
            <person name="Trindade M.I."/>
        </authorList>
    </citation>
    <scope>NUCLEOTIDE SEQUENCE</scope>
</reference>
<sequence>MIPQVLSNTNLFVDGISFSGDVPSLTLPKMTLKTEGHRGGGMAGEIEMDMGLEKMEANWTTTGVRRESLKYFGLSDQTGCNAVFRGSFKGLKGQITPVIATLRGLLKEVDMGDWKPGDKAEIKHGMAVHYYKLEIDGRVMYEIDMVNCVRVIDGVDQLAAERNAIGL</sequence>
<accession>A0A2H4JBU0</accession>
<dbReference type="Pfam" id="PF04985">
    <property type="entry name" value="Phage_tube"/>
    <property type="match status" value="1"/>
</dbReference>